<evidence type="ECO:0000256" key="1">
    <source>
        <dbReference type="ARBA" id="ARBA00004442"/>
    </source>
</evidence>
<name>A0A1D8P9F9_9FLAO</name>
<keyword evidence="3" id="KW-0812">Transmembrane</keyword>
<comment type="subcellular location">
    <subcellularLocation>
        <location evidence="1">Cell outer membrane</location>
    </subcellularLocation>
</comment>
<dbReference type="GO" id="GO:1990281">
    <property type="term" value="C:efflux pump complex"/>
    <property type="evidence" value="ECO:0007669"/>
    <property type="project" value="TreeGrafter"/>
</dbReference>
<evidence type="ECO:0000313" key="7">
    <source>
        <dbReference type="Proteomes" id="UP000176050"/>
    </source>
</evidence>
<gene>
    <name evidence="6" type="ORF">LPB138_11215</name>
</gene>
<evidence type="ECO:0000313" key="6">
    <source>
        <dbReference type="EMBL" id="AOW21214.1"/>
    </source>
</evidence>
<dbReference type="SUPFAM" id="SSF56954">
    <property type="entry name" value="Outer membrane efflux proteins (OEP)"/>
    <property type="match status" value="1"/>
</dbReference>
<dbReference type="STRING" id="1850246.LPB138_11215"/>
<evidence type="ECO:0000256" key="5">
    <source>
        <dbReference type="ARBA" id="ARBA00023237"/>
    </source>
</evidence>
<sequence length="394" mass="45398">MNKHIVSAICGCLFFVNGFSQDKNIGELLNEIEQNNTELKGYQSFIESQQLENKSTNNLPDPQLSGYYLPFGDNATGNYTEYEISQSFEFPTVYGSRNKWNDLKSIQLQTSYSKKRQEVLLDAKTVLIELAFFQKQKDIETERRTQSKQVFDQIQELYNKEQVGILDLNKAKIAWIQEQFVVEQIESDIQILLTKLKTLNGGNVIDGVTSSIALPIEVGTAESLWQEKLAKDPLLQELKANETSSLQKIKLEKNKVLPNVALGYNYQGVSGSNYSGFYGGVSIPLWSSKNKVKAAEANYEYQQSNTQVVTTSLYTHFQETYNRYELMLEKFNEYQTTMSNLNSEQLLFKAYMLGEYSFMDYYVELQFYRNASDKMLQMEKELQLLQAQLLKHQL</sequence>
<keyword evidence="4" id="KW-0472">Membrane</keyword>
<dbReference type="PANTHER" id="PTHR30026">
    <property type="entry name" value="OUTER MEMBRANE PROTEIN TOLC"/>
    <property type="match status" value="1"/>
</dbReference>
<dbReference type="Proteomes" id="UP000176050">
    <property type="component" value="Chromosome"/>
</dbReference>
<dbReference type="EMBL" id="CP017478">
    <property type="protein sequence ID" value="AOW21214.1"/>
    <property type="molecule type" value="Genomic_DNA"/>
</dbReference>
<keyword evidence="2" id="KW-1134">Transmembrane beta strand</keyword>
<dbReference type="Gene3D" id="1.20.1600.10">
    <property type="entry name" value="Outer membrane efflux proteins (OEP)"/>
    <property type="match status" value="1"/>
</dbReference>
<dbReference type="GO" id="GO:0015562">
    <property type="term" value="F:efflux transmembrane transporter activity"/>
    <property type="evidence" value="ECO:0007669"/>
    <property type="project" value="InterPro"/>
</dbReference>
<proteinExistence type="predicted"/>
<dbReference type="PANTHER" id="PTHR30026:SF20">
    <property type="entry name" value="OUTER MEMBRANE PROTEIN TOLC"/>
    <property type="match status" value="1"/>
</dbReference>
<dbReference type="KEGG" id="lul:LPB138_11215"/>
<evidence type="ECO:0000256" key="2">
    <source>
        <dbReference type="ARBA" id="ARBA00022452"/>
    </source>
</evidence>
<dbReference type="GO" id="GO:0015288">
    <property type="term" value="F:porin activity"/>
    <property type="evidence" value="ECO:0007669"/>
    <property type="project" value="TreeGrafter"/>
</dbReference>
<keyword evidence="7" id="KW-1185">Reference proteome</keyword>
<organism evidence="6 7">
    <name type="scientific">Urechidicola croceus</name>
    <dbReference type="NCBI Taxonomy" id="1850246"/>
    <lineage>
        <taxon>Bacteria</taxon>
        <taxon>Pseudomonadati</taxon>
        <taxon>Bacteroidota</taxon>
        <taxon>Flavobacteriia</taxon>
        <taxon>Flavobacteriales</taxon>
        <taxon>Flavobacteriaceae</taxon>
        <taxon>Urechidicola</taxon>
    </lineage>
</organism>
<dbReference type="OrthoDB" id="712316at2"/>
<reference evidence="6 7" key="1">
    <citation type="submission" date="2016-10" db="EMBL/GenBank/DDBJ databases">
        <title>Lutibacter sp. LPB0138, isolated from marine gastropod.</title>
        <authorList>
            <person name="Kim E."/>
            <person name="Yi H."/>
        </authorList>
    </citation>
    <scope>NUCLEOTIDE SEQUENCE [LARGE SCALE GENOMIC DNA]</scope>
    <source>
        <strain evidence="6 7">LPB0138</strain>
    </source>
</reference>
<keyword evidence="5" id="KW-0998">Cell outer membrane</keyword>
<dbReference type="InterPro" id="IPR051906">
    <property type="entry name" value="TolC-like"/>
</dbReference>
<evidence type="ECO:0000256" key="4">
    <source>
        <dbReference type="ARBA" id="ARBA00023136"/>
    </source>
</evidence>
<dbReference type="GO" id="GO:0009279">
    <property type="term" value="C:cell outer membrane"/>
    <property type="evidence" value="ECO:0007669"/>
    <property type="project" value="UniProtKB-SubCell"/>
</dbReference>
<accession>A0A1D8P9F9</accession>
<protein>
    <submittedName>
        <fullName evidence="6">Transporter</fullName>
    </submittedName>
</protein>
<evidence type="ECO:0000256" key="3">
    <source>
        <dbReference type="ARBA" id="ARBA00022692"/>
    </source>
</evidence>
<dbReference type="RefSeq" id="WP_070237378.1">
    <property type="nucleotide sequence ID" value="NZ_CP017478.1"/>
</dbReference>
<dbReference type="AlphaFoldDB" id="A0A1D8P9F9"/>